<accession>A0A2A6B8B6</accession>
<proteinExistence type="predicted"/>
<dbReference type="AlphaFoldDB" id="A0A2A6B8B6"/>
<accession>A0A8R1V125</accession>
<protein>
    <submittedName>
        <fullName evidence="1">Uncharacterized protein</fullName>
    </submittedName>
</protein>
<gene>
    <name evidence="1" type="primary">WBGene00282201</name>
</gene>
<sequence length="134" mass="15039">MAKYRSQIVALSKYAASNMCKAMRHVSDRLTAHTQNNLMSNPNAVKVVGCLDIRPIDVENTTYEAILSVLQLATADKNGAESVIQHYDQLIIVSMTRPIDSPKDKRKRDIDTKIGFWKRVGKSGAREKEECSIM</sequence>
<name>A0A2A6B8B6_PRIPA</name>
<dbReference type="EnsemblMetazoa" id="PPA43832.1">
    <property type="protein sequence ID" value="PPA43832.1"/>
    <property type="gene ID" value="WBGene00282201"/>
</dbReference>
<reference evidence="1" key="2">
    <citation type="submission" date="2022-06" db="UniProtKB">
        <authorList>
            <consortium name="EnsemblMetazoa"/>
        </authorList>
    </citation>
    <scope>IDENTIFICATION</scope>
    <source>
        <strain evidence="1">PS312</strain>
    </source>
</reference>
<evidence type="ECO:0000313" key="2">
    <source>
        <dbReference type="Proteomes" id="UP000005239"/>
    </source>
</evidence>
<organism evidence="1 2">
    <name type="scientific">Pristionchus pacificus</name>
    <name type="common">Parasitic nematode worm</name>
    <dbReference type="NCBI Taxonomy" id="54126"/>
    <lineage>
        <taxon>Eukaryota</taxon>
        <taxon>Metazoa</taxon>
        <taxon>Ecdysozoa</taxon>
        <taxon>Nematoda</taxon>
        <taxon>Chromadorea</taxon>
        <taxon>Rhabditida</taxon>
        <taxon>Rhabditina</taxon>
        <taxon>Diplogasteromorpha</taxon>
        <taxon>Diplogasteroidea</taxon>
        <taxon>Neodiplogasteridae</taxon>
        <taxon>Pristionchus</taxon>
    </lineage>
</organism>
<evidence type="ECO:0000313" key="1">
    <source>
        <dbReference type="EnsemblMetazoa" id="PPA43832.1"/>
    </source>
</evidence>
<keyword evidence="2" id="KW-1185">Reference proteome</keyword>
<dbReference type="Proteomes" id="UP000005239">
    <property type="component" value="Unassembled WGS sequence"/>
</dbReference>
<reference evidence="2" key="1">
    <citation type="journal article" date="2008" name="Nat. Genet.">
        <title>The Pristionchus pacificus genome provides a unique perspective on nematode lifestyle and parasitism.</title>
        <authorList>
            <person name="Dieterich C."/>
            <person name="Clifton S.W."/>
            <person name="Schuster L.N."/>
            <person name="Chinwalla A."/>
            <person name="Delehaunty K."/>
            <person name="Dinkelacker I."/>
            <person name="Fulton L."/>
            <person name="Fulton R."/>
            <person name="Godfrey J."/>
            <person name="Minx P."/>
            <person name="Mitreva M."/>
            <person name="Roeseler W."/>
            <person name="Tian H."/>
            <person name="Witte H."/>
            <person name="Yang S.P."/>
            <person name="Wilson R.K."/>
            <person name="Sommer R.J."/>
        </authorList>
    </citation>
    <scope>NUCLEOTIDE SEQUENCE [LARGE SCALE GENOMIC DNA]</scope>
    <source>
        <strain evidence="2">PS312</strain>
    </source>
</reference>